<name>A0AB34IEQ4_PRYPA</name>
<dbReference type="EMBL" id="JBGBPQ010000030">
    <property type="protein sequence ID" value="KAL1495918.1"/>
    <property type="molecule type" value="Genomic_DNA"/>
</dbReference>
<feature type="region of interest" description="Disordered" evidence="1">
    <location>
        <begin position="148"/>
        <end position="174"/>
    </location>
</feature>
<dbReference type="Proteomes" id="UP001515480">
    <property type="component" value="Unassembled WGS sequence"/>
</dbReference>
<feature type="compositionally biased region" description="Basic and acidic residues" evidence="1">
    <location>
        <begin position="288"/>
        <end position="322"/>
    </location>
</feature>
<reference evidence="2 3" key="1">
    <citation type="journal article" date="2024" name="Science">
        <title>Giant polyketide synthase enzymes in the biosynthesis of giant marine polyether toxins.</title>
        <authorList>
            <person name="Fallon T.R."/>
            <person name="Shende V.V."/>
            <person name="Wierzbicki I.H."/>
            <person name="Pendleton A.L."/>
            <person name="Watervoot N.F."/>
            <person name="Auber R.P."/>
            <person name="Gonzalez D.J."/>
            <person name="Wisecaver J.H."/>
            <person name="Moore B.S."/>
        </authorList>
    </citation>
    <scope>NUCLEOTIDE SEQUENCE [LARGE SCALE GENOMIC DNA]</scope>
    <source>
        <strain evidence="2 3">12B1</strain>
    </source>
</reference>
<feature type="region of interest" description="Disordered" evidence="1">
    <location>
        <begin position="1"/>
        <end position="68"/>
    </location>
</feature>
<gene>
    <name evidence="2" type="ORF">AB1Y20_014560</name>
</gene>
<protein>
    <recommendedName>
        <fullName evidence="4">Plus3 domain-containing protein</fullName>
    </recommendedName>
</protein>
<evidence type="ECO:0000256" key="1">
    <source>
        <dbReference type="SAM" id="MobiDB-lite"/>
    </source>
</evidence>
<accession>A0AB34IEQ4</accession>
<feature type="compositionally biased region" description="Acidic residues" evidence="1">
    <location>
        <begin position="18"/>
        <end position="37"/>
    </location>
</feature>
<feature type="compositionally biased region" description="Polar residues" evidence="1">
    <location>
        <begin position="161"/>
        <end position="174"/>
    </location>
</feature>
<keyword evidence="3" id="KW-1185">Reference proteome</keyword>
<sequence length="422" mass="46807">MPSGTAKKVPPKRRPAVQEEDDCDDDLFGSNDSESESEEHSDQDAEQTEEDASDGARSDEESRSGDEIYEVCGDLYPDSHERDVILGAIRQMCGPFQSVAKNGSGFYDWWYDKARKKHKGTCVSDIERARLHPKEWGVSREALPGIVRPPRLRRVPPPLRQSDSLPETHMGSTASPAMMPACPPMQAPPCTVNYASWRDDGGVMLTPDAAPFVQRATAGVFTPNCASATADSRVPAMTNVVQQQPVEQDILPRDADNCNLEDVYANIHTMEAAKAKLIAQKKDDRMRARQEKIAAKAAEKAANKAAAAKDKQNKRSRTDKENNSVQELSAYEQQRRKNMQENEQVLNQMGLLACTIKFKKGMKFHIPHEAFPDEDPPANGEYWVGVFTHTKQGGLEDVGIRVDETGEVFSQPKVVAAKWLVV</sequence>
<comment type="caution">
    <text evidence="2">The sequence shown here is derived from an EMBL/GenBank/DDBJ whole genome shotgun (WGS) entry which is preliminary data.</text>
</comment>
<feature type="region of interest" description="Disordered" evidence="1">
    <location>
        <begin position="288"/>
        <end position="327"/>
    </location>
</feature>
<evidence type="ECO:0000313" key="2">
    <source>
        <dbReference type="EMBL" id="KAL1495918.1"/>
    </source>
</evidence>
<evidence type="ECO:0000313" key="3">
    <source>
        <dbReference type="Proteomes" id="UP001515480"/>
    </source>
</evidence>
<feature type="compositionally biased region" description="Acidic residues" evidence="1">
    <location>
        <begin position="44"/>
        <end position="53"/>
    </location>
</feature>
<proteinExistence type="predicted"/>
<dbReference type="AlphaFoldDB" id="A0AB34IEQ4"/>
<evidence type="ECO:0008006" key="4">
    <source>
        <dbReference type="Google" id="ProtNLM"/>
    </source>
</evidence>
<feature type="compositionally biased region" description="Basic and acidic residues" evidence="1">
    <location>
        <begin position="54"/>
        <end position="66"/>
    </location>
</feature>
<organism evidence="2 3">
    <name type="scientific">Prymnesium parvum</name>
    <name type="common">Toxic golden alga</name>
    <dbReference type="NCBI Taxonomy" id="97485"/>
    <lineage>
        <taxon>Eukaryota</taxon>
        <taxon>Haptista</taxon>
        <taxon>Haptophyta</taxon>
        <taxon>Prymnesiophyceae</taxon>
        <taxon>Prymnesiales</taxon>
        <taxon>Prymnesiaceae</taxon>
        <taxon>Prymnesium</taxon>
    </lineage>
</organism>